<keyword evidence="2" id="KW-0472">Membrane</keyword>
<dbReference type="Proteomes" id="UP000294530">
    <property type="component" value="Unassembled WGS sequence"/>
</dbReference>
<dbReference type="EMBL" id="SHOA02000010">
    <property type="protein sequence ID" value="TDH72060.1"/>
    <property type="molecule type" value="Genomic_DNA"/>
</dbReference>
<dbReference type="AlphaFoldDB" id="A0A976IHT4"/>
<comment type="caution">
    <text evidence="3">The sequence shown here is derived from an EMBL/GenBank/DDBJ whole genome shotgun (WGS) entry which is preliminary data.</text>
</comment>
<feature type="transmembrane region" description="Helical" evidence="2">
    <location>
        <begin position="225"/>
        <end position="243"/>
    </location>
</feature>
<dbReference type="KEGG" id="blac:94348449"/>
<keyword evidence="2" id="KW-0812">Transmembrane</keyword>
<evidence type="ECO:0000313" key="4">
    <source>
        <dbReference type="Proteomes" id="UP000294530"/>
    </source>
</evidence>
<feature type="region of interest" description="Disordered" evidence="1">
    <location>
        <begin position="116"/>
        <end position="135"/>
    </location>
</feature>
<gene>
    <name evidence="3" type="ORF">CCR75_004692</name>
</gene>
<evidence type="ECO:0000313" key="3">
    <source>
        <dbReference type="EMBL" id="TDH72060.1"/>
    </source>
</evidence>
<evidence type="ECO:0000256" key="1">
    <source>
        <dbReference type="SAM" id="MobiDB-lite"/>
    </source>
</evidence>
<protein>
    <submittedName>
        <fullName evidence="3">Uncharacterized protein</fullName>
    </submittedName>
</protein>
<dbReference type="GeneID" id="94348449"/>
<organism evidence="3 4">
    <name type="scientific">Bremia lactucae</name>
    <name type="common">Lettuce downy mildew</name>
    <dbReference type="NCBI Taxonomy" id="4779"/>
    <lineage>
        <taxon>Eukaryota</taxon>
        <taxon>Sar</taxon>
        <taxon>Stramenopiles</taxon>
        <taxon>Oomycota</taxon>
        <taxon>Peronosporomycetes</taxon>
        <taxon>Peronosporales</taxon>
        <taxon>Peronosporaceae</taxon>
        <taxon>Bremia</taxon>
    </lineage>
</organism>
<accession>A0A976IHT4</accession>
<proteinExistence type="predicted"/>
<sequence>MLVLAQLAAVDSSSLRSAGTGSKSTQDDYIEAGIVTADTHQSATTVITRAWNSGSSSSRLGDDNSVTFTKLGEQGTKPDVTKRRKKVVYRATTDKSIQPMAFNSKDKDASRNYTRNVEKNSSFRKKAYRPRSKSQIKLPSKLKPYKPTIIKVPSVVRATTPPPTLAPNLVNLNYGPSSFLTVPETALSTDKIESASDIKFGSTKSAESLDDNEVTTENRSFDQTIVLVIVGVVGAIGALLLVASRQIMKEMSDDKDLSDL</sequence>
<name>A0A976IHT4_BRELC</name>
<feature type="compositionally biased region" description="Basic residues" evidence="1">
    <location>
        <begin position="122"/>
        <end position="134"/>
    </location>
</feature>
<keyword evidence="2" id="KW-1133">Transmembrane helix</keyword>
<evidence type="ECO:0000256" key="2">
    <source>
        <dbReference type="SAM" id="Phobius"/>
    </source>
</evidence>
<reference evidence="3 4" key="1">
    <citation type="journal article" date="2021" name="Genome Biol.">
        <title>AFLAP: assembly-free linkage analysis pipeline using k-mers from genome sequencing data.</title>
        <authorList>
            <person name="Fletcher K."/>
            <person name="Zhang L."/>
            <person name="Gil J."/>
            <person name="Han R."/>
            <person name="Cavanaugh K."/>
            <person name="Michelmore R."/>
        </authorList>
    </citation>
    <scope>NUCLEOTIDE SEQUENCE [LARGE SCALE GENOMIC DNA]</scope>
    <source>
        <strain evidence="3 4">SF5</strain>
    </source>
</reference>
<dbReference type="RefSeq" id="XP_067821559.1">
    <property type="nucleotide sequence ID" value="XM_067962778.1"/>
</dbReference>
<keyword evidence="4" id="KW-1185">Reference proteome</keyword>